<organism evidence="3 4">
    <name type="scientific">Emiliania huxleyi (strain CCMP1516)</name>
    <dbReference type="NCBI Taxonomy" id="280463"/>
    <lineage>
        <taxon>Eukaryota</taxon>
        <taxon>Haptista</taxon>
        <taxon>Haptophyta</taxon>
        <taxon>Prymnesiophyceae</taxon>
        <taxon>Isochrysidales</taxon>
        <taxon>Noelaerhabdaceae</taxon>
        <taxon>Emiliania</taxon>
    </lineage>
</organism>
<keyword evidence="2" id="KW-0472">Membrane</keyword>
<sequence length="80" mass="8599">MPISVDYTAGHHDGARTLSPATWKIIVSYAAGAGVTAIYAALQRKGIGPPAEKEDFRIVQQEKYGTNKKDPPKDAEAEEA</sequence>
<proteinExistence type="predicted"/>
<evidence type="ECO:0000313" key="4">
    <source>
        <dbReference type="Proteomes" id="UP000013827"/>
    </source>
</evidence>
<keyword evidence="4" id="KW-1185">Reference proteome</keyword>
<evidence type="ECO:0000256" key="1">
    <source>
        <dbReference type="SAM" id="MobiDB-lite"/>
    </source>
</evidence>
<protein>
    <submittedName>
        <fullName evidence="3">Uncharacterized protein</fullName>
    </submittedName>
</protein>
<dbReference type="EnsemblProtists" id="EOD17611">
    <property type="protein sequence ID" value="EOD17611"/>
    <property type="gene ID" value="EMIHUDRAFT_255893"/>
</dbReference>
<dbReference type="PaxDb" id="2903-EOD17611"/>
<dbReference type="AlphaFoldDB" id="A0A0D3J276"/>
<dbReference type="HOGENOM" id="CLU_2594827_0_0_1"/>
<keyword evidence="2" id="KW-1133">Transmembrane helix</keyword>
<dbReference type="Proteomes" id="UP000013827">
    <property type="component" value="Unassembled WGS sequence"/>
</dbReference>
<dbReference type="RefSeq" id="XP_005770040.1">
    <property type="nucleotide sequence ID" value="XM_005769983.1"/>
</dbReference>
<dbReference type="GeneID" id="17263760"/>
<feature type="compositionally biased region" description="Basic and acidic residues" evidence="1">
    <location>
        <begin position="65"/>
        <end position="80"/>
    </location>
</feature>
<evidence type="ECO:0000313" key="3">
    <source>
        <dbReference type="EnsemblProtists" id="EOD17611"/>
    </source>
</evidence>
<feature type="transmembrane region" description="Helical" evidence="2">
    <location>
        <begin position="21"/>
        <end position="42"/>
    </location>
</feature>
<feature type="region of interest" description="Disordered" evidence="1">
    <location>
        <begin position="50"/>
        <end position="80"/>
    </location>
</feature>
<name>A0A0D3J276_EMIH1</name>
<reference evidence="3" key="2">
    <citation type="submission" date="2024-10" db="UniProtKB">
        <authorList>
            <consortium name="EnsemblProtists"/>
        </authorList>
    </citation>
    <scope>IDENTIFICATION</scope>
</reference>
<reference evidence="4" key="1">
    <citation type="journal article" date="2013" name="Nature">
        <title>Pan genome of the phytoplankton Emiliania underpins its global distribution.</title>
        <authorList>
            <person name="Read B.A."/>
            <person name="Kegel J."/>
            <person name="Klute M.J."/>
            <person name="Kuo A."/>
            <person name="Lefebvre S.C."/>
            <person name="Maumus F."/>
            <person name="Mayer C."/>
            <person name="Miller J."/>
            <person name="Monier A."/>
            <person name="Salamov A."/>
            <person name="Young J."/>
            <person name="Aguilar M."/>
            <person name="Claverie J.M."/>
            <person name="Frickenhaus S."/>
            <person name="Gonzalez K."/>
            <person name="Herman E.K."/>
            <person name="Lin Y.C."/>
            <person name="Napier J."/>
            <person name="Ogata H."/>
            <person name="Sarno A.F."/>
            <person name="Shmutz J."/>
            <person name="Schroeder D."/>
            <person name="de Vargas C."/>
            <person name="Verret F."/>
            <person name="von Dassow P."/>
            <person name="Valentin K."/>
            <person name="Van de Peer Y."/>
            <person name="Wheeler G."/>
            <person name="Dacks J.B."/>
            <person name="Delwiche C.F."/>
            <person name="Dyhrman S.T."/>
            <person name="Glockner G."/>
            <person name="John U."/>
            <person name="Richards T."/>
            <person name="Worden A.Z."/>
            <person name="Zhang X."/>
            <person name="Grigoriev I.V."/>
            <person name="Allen A.E."/>
            <person name="Bidle K."/>
            <person name="Borodovsky M."/>
            <person name="Bowler C."/>
            <person name="Brownlee C."/>
            <person name="Cock J.M."/>
            <person name="Elias M."/>
            <person name="Gladyshev V.N."/>
            <person name="Groth M."/>
            <person name="Guda C."/>
            <person name="Hadaegh A."/>
            <person name="Iglesias-Rodriguez M.D."/>
            <person name="Jenkins J."/>
            <person name="Jones B.M."/>
            <person name="Lawson T."/>
            <person name="Leese F."/>
            <person name="Lindquist E."/>
            <person name="Lobanov A."/>
            <person name="Lomsadze A."/>
            <person name="Malik S.B."/>
            <person name="Marsh M.E."/>
            <person name="Mackinder L."/>
            <person name="Mock T."/>
            <person name="Mueller-Roeber B."/>
            <person name="Pagarete A."/>
            <person name="Parker M."/>
            <person name="Probert I."/>
            <person name="Quesneville H."/>
            <person name="Raines C."/>
            <person name="Rensing S.A."/>
            <person name="Riano-Pachon D.M."/>
            <person name="Richier S."/>
            <person name="Rokitta S."/>
            <person name="Shiraiwa Y."/>
            <person name="Soanes D.M."/>
            <person name="van der Giezen M."/>
            <person name="Wahlund T.M."/>
            <person name="Williams B."/>
            <person name="Wilson W."/>
            <person name="Wolfe G."/>
            <person name="Wurch L.L."/>
        </authorList>
    </citation>
    <scope>NUCLEOTIDE SEQUENCE</scope>
</reference>
<dbReference type="KEGG" id="ehx:EMIHUDRAFT_255893"/>
<keyword evidence="2" id="KW-0812">Transmembrane</keyword>
<accession>A0A0D3J276</accession>
<evidence type="ECO:0000256" key="2">
    <source>
        <dbReference type="SAM" id="Phobius"/>
    </source>
</evidence>